<organism evidence="2 3">
    <name type="scientific">Sphingomonas turrisvirgatae</name>
    <dbReference type="NCBI Taxonomy" id="1888892"/>
    <lineage>
        <taxon>Bacteria</taxon>
        <taxon>Pseudomonadati</taxon>
        <taxon>Pseudomonadota</taxon>
        <taxon>Alphaproteobacteria</taxon>
        <taxon>Sphingomonadales</taxon>
        <taxon>Sphingomonadaceae</taxon>
        <taxon>Sphingomonas</taxon>
    </lineage>
</organism>
<keyword evidence="1" id="KW-1133">Transmembrane helix</keyword>
<comment type="caution">
    <text evidence="2">The sequence shown here is derived from an EMBL/GenBank/DDBJ whole genome shotgun (WGS) entry which is preliminary data.</text>
</comment>
<accession>A0A1E3LUF9</accession>
<feature type="transmembrane region" description="Helical" evidence="1">
    <location>
        <begin position="57"/>
        <end position="77"/>
    </location>
</feature>
<protein>
    <submittedName>
        <fullName evidence="2">Uncharacterized protein</fullName>
    </submittedName>
</protein>
<evidence type="ECO:0000313" key="3">
    <source>
        <dbReference type="Proteomes" id="UP000094487"/>
    </source>
</evidence>
<evidence type="ECO:0000313" key="2">
    <source>
        <dbReference type="EMBL" id="ODP36460.1"/>
    </source>
</evidence>
<feature type="transmembrane region" description="Helical" evidence="1">
    <location>
        <begin position="31"/>
        <end position="50"/>
    </location>
</feature>
<keyword evidence="1" id="KW-0812">Transmembrane</keyword>
<evidence type="ECO:0000256" key="1">
    <source>
        <dbReference type="SAM" id="Phobius"/>
    </source>
</evidence>
<dbReference type="AlphaFoldDB" id="A0A1E3LUF9"/>
<dbReference type="EMBL" id="MDDS01000068">
    <property type="protein sequence ID" value="ODP36460.1"/>
    <property type="molecule type" value="Genomic_DNA"/>
</dbReference>
<sequence length="98" mass="10626">MWRGRLATALIVGLTAGAARALLPDVKTRLQLFVALALAALFELLLRRLLGQRPSIAGFLLNVLAIIIAMVAIKIAIDGRPHYPHWLLHLAGMIGITL</sequence>
<dbReference type="Proteomes" id="UP000094487">
    <property type="component" value="Unassembled WGS sequence"/>
</dbReference>
<gene>
    <name evidence="2" type="ORF">BFL28_05560</name>
</gene>
<proteinExistence type="predicted"/>
<name>A0A1E3LUF9_9SPHN</name>
<reference evidence="2 3" key="1">
    <citation type="submission" date="2016-08" db="EMBL/GenBank/DDBJ databases">
        <title>Draft genome of the agarase producing Sphingomonas sp. MCT13.</title>
        <authorList>
            <person name="D'Andrea M.M."/>
            <person name="Rossolini G.M."/>
            <person name="Thaller M.C."/>
        </authorList>
    </citation>
    <scope>NUCLEOTIDE SEQUENCE [LARGE SCALE GENOMIC DNA]</scope>
    <source>
        <strain evidence="2 3">MCT13</strain>
    </source>
</reference>
<keyword evidence="1" id="KW-0472">Membrane</keyword>
<keyword evidence="3" id="KW-1185">Reference proteome</keyword>